<dbReference type="RefSeq" id="WP_090796312.1">
    <property type="nucleotide sequence ID" value="NZ_FMYI01000007.1"/>
</dbReference>
<feature type="domain" description="Aminotransferase class V" evidence="7">
    <location>
        <begin position="28"/>
        <end position="276"/>
    </location>
</feature>
<evidence type="ECO:0000256" key="1">
    <source>
        <dbReference type="ARBA" id="ARBA00001933"/>
    </source>
</evidence>
<protein>
    <submittedName>
        <fullName evidence="8">Aspartate aminotransferase</fullName>
    </submittedName>
</protein>
<dbReference type="Gene3D" id="3.40.640.10">
    <property type="entry name" value="Type I PLP-dependent aspartate aminotransferase-like (Major domain)"/>
    <property type="match status" value="1"/>
</dbReference>
<feature type="modified residue" description="N6-(pyridoxal phosphate)lysine" evidence="6">
    <location>
        <position position="187"/>
    </location>
</feature>
<name>A0A1G6L5V3_9BACI</name>
<dbReference type="InterPro" id="IPR000192">
    <property type="entry name" value="Aminotrans_V_dom"/>
</dbReference>
<dbReference type="InterPro" id="IPR015421">
    <property type="entry name" value="PyrdxlP-dep_Trfase_major"/>
</dbReference>
<dbReference type="EMBL" id="FMYI01000007">
    <property type="protein sequence ID" value="SDC38493.1"/>
    <property type="molecule type" value="Genomic_DNA"/>
</dbReference>
<keyword evidence="4 6" id="KW-0663">Pyridoxal phosphate</keyword>
<evidence type="ECO:0000259" key="7">
    <source>
        <dbReference type="Pfam" id="PF00266"/>
    </source>
</evidence>
<dbReference type="STRING" id="1612202.SAMN05421734_107103"/>
<dbReference type="GO" id="GO:0008483">
    <property type="term" value="F:transaminase activity"/>
    <property type="evidence" value="ECO:0007669"/>
    <property type="project" value="UniProtKB-KW"/>
</dbReference>
<evidence type="ECO:0000313" key="8">
    <source>
        <dbReference type="EMBL" id="SDC38493.1"/>
    </source>
</evidence>
<accession>A0A1G6L5V3</accession>
<evidence type="ECO:0000256" key="2">
    <source>
        <dbReference type="ARBA" id="ARBA00022576"/>
    </source>
</evidence>
<dbReference type="InterPro" id="IPR015422">
    <property type="entry name" value="PyrdxlP-dep_Trfase_small"/>
</dbReference>
<sequence length="350" mass="39315">MTLFTIGPVEMFPEVLEAGKIQPPYFRTKEFSDIILNIEKRIKKMIGTNEASRLAILTSSGTGAMEASVMNVFNENDRLLIINGGNFGERFRKICELHKIPYDTLTLNPDEKLGANHFLPYRNKKYTGILVNIHETSTGQLYPIDIISNFASENNSLLVVDAIGSFLADPYAMDEYDVDVTIISSNKGLASGSGLAFVVVNTRAYKSILNNNVKSIYFNLTDYFVNIERGQTPYTPAISVLLQVEEHLKIVENMGWDAYMEGIEKRAEHFRASIDRTKYDIPNYNLSNMLTPIFPIKKNAIEIYQTLKHDNNLILNPSGPPHSNSMLRVGHIGNISDSSLNLLICLLNKI</sequence>
<dbReference type="PIRSF" id="PIRSF000524">
    <property type="entry name" value="SPT"/>
    <property type="match status" value="1"/>
</dbReference>
<dbReference type="PANTHER" id="PTHR42778:SF1">
    <property type="entry name" value="2-AMINOETHYLPHOSPHONATE--PYRUVATE TRANSAMINASE"/>
    <property type="match status" value="1"/>
</dbReference>
<keyword evidence="9" id="KW-1185">Reference proteome</keyword>
<evidence type="ECO:0000256" key="6">
    <source>
        <dbReference type="PIRSR" id="PIRSR000524-50"/>
    </source>
</evidence>
<dbReference type="PANTHER" id="PTHR42778">
    <property type="entry name" value="2-AMINOETHYLPHOSPHONATE--PYRUVATE TRANSAMINASE"/>
    <property type="match status" value="1"/>
</dbReference>
<dbReference type="AlphaFoldDB" id="A0A1G6L5V3"/>
<dbReference type="Pfam" id="PF00266">
    <property type="entry name" value="Aminotran_5"/>
    <property type="match status" value="1"/>
</dbReference>
<organism evidence="8 9">
    <name type="scientific">Pelagirhabdus alkalitolerans</name>
    <dbReference type="NCBI Taxonomy" id="1612202"/>
    <lineage>
        <taxon>Bacteria</taxon>
        <taxon>Bacillati</taxon>
        <taxon>Bacillota</taxon>
        <taxon>Bacilli</taxon>
        <taxon>Bacillales</taxon>
        <taxon>Bacillaceae</taxon>
        <taxon>Pelagirhabdus</taxon>
    </lineage>
</organism>
<dbReference type="OrthoDB" id="389074at2"/>
<dbReference type="InterPro" id="IPR015424">
    <property type="entry name" value="PyrdxlP-dep_Trfase"/>
</dbReference>
<gene>
    <name evidence="8" type="ORF">SAMN05421734_107103</name>
</gene>
<proteinExistence type="predicted"/>
<evidence type="ECO:0000256" key="3">
    <source>
        <dbReference type="ARBA" id="ARBA00022679"/>
    </source>
</evidence>
<dbReference type="SUPFAM" id="SSF53383">
    <property type="entry name" value="PLP-dependent transferases"/>
    <property type="match status" value="1"/>
</dbReference>
<feature type="binding site" evidence="5">
    <location>
        <position position="328"/>
    </location>
    <ligand>
        <name>substrate</name>
    </ligand>
</feature>
<dbReference type="Gene3D" id="3.90.1150.10">
    <property type="entry name" value="Aspartate Aminotransferase, domain 1"/>
    <property type="match status" value="1"/>
</dbReference>
<evidence type="ECO:0000256" key="4">
    <source>
        <dbReference type="ARBA" id="ARBA00022898"/>
    </source>
</evidence>
<evidence type="ECO:0000256" key="5">
    <source>
        <dbReference type="PIRSR" id="PIRSR000524-1"/>
    </source>
</evidence>
<reference evidence="9" key="1">
    <citation type="submission" date="2016-09" db="EMBL/GenBank/DDBJ databases">
        <authorList>
            <person name="Varghese N."/>
            <person name="Submissions S."/>
        </authorList>
    </citation>
    <scope>NUCLEOTIDE SEQUENCE [LARGE SCALE GENOMIC DNA]</scope>
    <source>
        <strain evidence="9">S5</strain>
    </source>
</reference>
<comment type="cofactor">
    <cofactor evidence="1 6">
        <name>pyridoxal 5'-phosphate</name>
        <dbReference type="ChEBI" id="CHEBI:597326"/>
    </cofactor>
</comment>
<dbReference type="InterPro" id="IPR024169">
    <property type="entry name" value="SP_NH2Trfase/AEP_transaminase"/>
</dbReference>
<evidence type="ECO:0000313" key="9">
    <source>
        <dbReference type="Proteomes" id="UP000242949"/>
    </source>
</evidence>
<keyword evidence="3 8" id="KW-0808">Transferase</keyword>
<keyword evidence="2 8" id="KW-0032">Aminotransferase</keyword>
<dbReference type="Proteomes" id="UP000242949">
    <property type="component" value="Unassembled WGS sequence"/>
</dbReference>